<protein>
    <recommendedName>
        <fullName evidence="1">UBA domain-containing protein</fullName>
    </recommendedName>
</protein>
<dbReference type="AlphaFoldDB" id="A0A146JZ44"/>
<reference evidence="2" key="1">
    <citation type="submission" date="2015-07" db="EMBL/GenBank/DDBJ databases">
        <title>Adaptation to a free-living lifestyle via gene acquisitions in the diplomonad Trepomonas sp. PC1.</title>
        <authorList>
            <person name="Xu F."/>
            <person name="Jerlstrom-Hultqvist J."/>
            <person name="Kolisko M."/>
            <person name="Simpson A.G.B."/>
            <person name="Roger A.J."/>
            <person name="Svard S.G."/>
            <person name="Andersson J.O."/>
        </authorList>
    </citation>
    <scope>NUCLEOTIDE SEQUENCE</scope>
    <source>
        <strain evidence="2">PC1</strain>
    </source>
</reference>
<feature type="domain" description="UBA" evidence="1">
    <location>
        <begin position="93"/>
        <end position="135"/>
    </location>
</feature>
<dbReference type="InterPro" id="IPR015940">
    <property type="entry name" value="UBA"/>
</dbReference>
<gene>
    <name evidence="2" type="ORF">TPC1_31731</name>
</gene>
<accession>A0A146JZ44</accession>
<evidence type="ECO:0000259" key="1">
    <source>
        <dbReference type="PROSITE" id="PS50030"/>
    </source>
</evidence>
<feature type="non-terminal residue" evidence="2">
    <location>
        <position position="1"/>
    </location>
</feature>
<dbReference type="EMBL" id="GDID01007832">
    <property type="protein sequence ID" value="JAP88774.1"/>
    <property type="molecule type" value="Transcribed_RNA"/>
</dbReference>
<name>A0A146JZ44_9EUKA</name>
<dbReference type="PROSITE" id="PS50030">
    <property type="entry name" value="UBA"/>
    <property type="match status" value="1"/>
</dbReference>
<organism evidence="2">
    <name type="scientific">Trepomonas sp. PC1</name>
    <dbReference type="NCBI Taxonomy" id="1076344"/>
    <lineage>
        <taxon>Eukaryota</taxon>
        <taxon>Metamonada</taxon>
        <taxon>Diplomonadida</taxon>
        <taxon>Hexamitidae</taxon>
        <taxon>Hexamitinae</taxon>
        <taxon>Trepomonas</taxon>
    </lineage>
</organism>
<evidence type="ECO:0000313" key="2">
    <source>
        <dbReference type="EMBL" id="JAP88774.1"/>
    </source>
</evidence>
<sequence length="313" mass="36182">KILQQLERDVIQASRSQFNDIISAAMLDEHEFSQLLSLKIVKTKLQQYYPKDATISAMINNTSQLRNYLVQLQQQEQTQLLQKQQQSSQPVQQQNSSKIQEIIQMGFDLPDQIIANILQKQGGSIENAIPFLVAKKEEQDKLIQVPQLPQMPNQPQNDLPPMQIAYPQVVPVQPQLPSVQTMAFNNAPLLPAPLPTFPNLEPAQVSIQSVQPSFLHQQQCHPQPQQVYQPQPQYQQYQPPQYQIQPQQYQPPQYSQPIQQPFQPQQQMIDKYAEQKQQIRNMGIQKPDIIVEQLLVQYNGNLQHVINKLFEMQ</sequence>
<proteinExistence type="predicted"/>